<sequence>MLPTVTHLLFAFVLVLTLFTTSIQADDSDVCPGFNFAVWHSPVTDSQRTQQFGVVGSDCGEKIETATCPPGNPCTCSSLTCSSAPATINGFISHENLFYNCLPALHMGTCDWFQGTPGYGIEKCCRNDGLKNKARGLITNKQFDAINATNAMLDRHLLEYESALTKRGRGVKLVRARQKREMNEAMEREMGTGLMAWT</sequence>
<organism evidence="3 5">
    <name type="scientific">Venturia inaequalis</name>
    <name type="common">Apple scab fungus</name>
    <dbReference type="NCBI Taxonomy" id="5025"/>
    <lineage>
        <taxon>Eukaryota</taxon>
        <taxon>Fungi</taxon>
        <taxon>Dikarya</taxon>
        <taxon>Ascomycota</taxon>
        <taxon>Pezizomycotina</taxon>
        <taxon>Dothideomycetes</taxon>
        <taxon>Pleosporomycetidae</taxon>
        <taxon>Venturiales</taxon>
        <taxon>Venturiaceae</taxon>
        <taxon>Venturia</taxon>
    </lineage>
</organism>
<evidence type="ECO:0000313" key="4">
    <source>
        <dbReference type="Proteomes" id="UP000447873"/>
    </source>
</evidence>
<evidence type="ECO:0000313" key="3">
    <source>
        <dbReference type="EMBL" id="KAE9989206.1"/>
    </source>
</evidence>
<evidence type="ECO:0000313" key="5">
    <source>
        <dbReference type="Proteomes" id="UP000490939"/>
    </source>
</evidence>
<accession>A0A8H3VIU8</accession>
<name>A0A8H3VIU8_VENIN</name>
<dbReference type="Proteomes" id="UP000490939">
    <property type="component" value="Unassembled WGS sequence"/>
</dbReference>
<reference evidence="3 5" key="1">
    <citation type="submission" date="2019-07" db="EMBL/GenBank/DDBJ databases">
        <title>Venturia inaequalis Genome Resource.</title>
        <authorList>
            <person name="Lichtner F.J."/>
        </authorList>
    </citation>
    <scope>NUCLEOTIDE SEQUENCE [LARGE SCALE GENOMIC DNA]</scope>
    <source>
        <strain evidence="2 4">120213</strain>
        <strain evidence="3 5">DMI_063113</strain>
    </source>
</reference>
<protein>
    <submittedName>
        <fullName evidence="3">Uncharacterized protein</fullName>
    </submittedName>
</protein>
<keyword evidence="5" id="KW-1185">Reference proteome</keyword>
<evidence type="ECO:0000256" key="1">
    <source>
        <dbReference type="SAM" id="SignalP"/>
    </source>
</evidence>
<proteinExistence type="predicted"/>
<dbReference type="EMBL" id="WNWS01000020">
    <property type="protein sequence ID" value="KAE9987254.1"/>
    <property type="molecule type" value="Genomic_DNA"/>
</dbReference>
<keyword evidence="1" id="KW-0732">Signal</keyword>
<evidence type="ECO:0000313" key="2">
    <source>
        <dbReference type="EMBL" id="KAE9987254.1"/>
    </source>
</evidence>
<dbReference type="AlphaFoldDB" id="A0A8H3VIU8"/>
<dbReference type="OrthoDB" id="5348716at2759"/>
<dbReference type="Proteomes" id="UP000447873">
    <property type="component" value="Unassembled WGS sequence"/>
</dbReference>
<gene>
    <name evidence="3" type="ORF">EG327_002976</name>
    <name evidence="2" type="ORF">EG328_003387</name>
</gene>
<dbReference type="EMBL" id="WNWR01000199">
    <property type="protein sequence ID" value="KAE9989206.1"/>
    <property type="molecule type" value="Genomic_DNA"/>
</dbReference>
<comment type="caution">
    <text evidence="3">The sequence shown here is derived from an EMBL/GenBank/DDBJ whole genome shotgun (WGS) entry which is preliminary data.</text>
</comment>
<feature type="chain" id="PRO_5044690878" evidence="1">
    <location>
        <begin position="26"/>
        <end position="198"/>
    </location>
</feature>
<feature type="signal peptide" evidence="1">
    <location>
        <begin position="1"/>
        <end position="25"/>
    </location>
</feature>